<dbReference type="SUPFAM" id="SSF48179">
    <property type="entry name" value="6-phosphogluconate dehydrogenase C-terminal domain-like"/>
    <property type="match status" value="1"/>
</dbReference>
<evidence type="ECO:0000313" key="10">
    <source>
        <dbReference type="Proteomes" id="UP000244727"/>
    </source>
</evidence>
<dbReference type="RefSeq" id="WP_108381181.1">
    <property type="nucleotide sequence ID" value="NZ_CP028858.1"/>
</dbReference>
<dbReference type="SUPFAM" id="SSF51735">
    <property type="entry name" value="NAD(P)-binding Rossmann-fold domains"/>
    <property type="match status" value="1"/>
</dbReference>
<dbReference type="Pfam" id="PF14748">
    <property type="entry name" value="P5CR_dimer"/>
    <property type="match status" value="1"/>
</dbReference>
<dbReference type="InterPro" id="IPR000304">
    <property type="entry name" value="Pyrroline-COOH_reductase"/>
</dbReference>
<feature type="domain" description="Pyrroline-5-carboxylate reductase catalytic N-terminal" evidence="7">
    <location>
        <begin position="4"/>
        <end position="90"/>
    </location>
</feature>
<name>A0A2R4WZ41_9EURY</name>
<evidence type="ECO:0000256" key="4">
    <source>
        <dbReference type="HAMAP-Rule" id="MF_01925"/>
    </source>
</evidence>
<evidence type="ECO:0000256" key="1">
    <source>
        <dbReference type="ARBA" id="ARBA00005525"/>
    </source>
</evidence>
<reference evidence="9 10" key="1">
    <citation type="submission" date="2018-04" db="EMBL/GenBank/DDBJ databases">
        <title>Halococcoides cellulosivorans gen. nov., sp. nov., an extremely halophilic cellulose-utilizing haloarchaeon from hypersaline lakes.</title>
        <authorList>
            <person name="Sorokin D.Y."/>
            <person name="Toshchakov S.V."/>
            <person name="Samarov N.I."/>
            <person name="Korzhenkov A."/>
            <person name="Kublanov I.V."/>
        </authorList>
    </citation>
    <scope>NUCLEOTIDE SEQUENCE [LARGE SCALE GENOMIC DNA]</scope>
    <source>
        <strain evidence="9 10">HArcel1</strain>
    </source>
</reference>
<proteinExistence type="inferred from homology"/>
<keyword evidence="4" id="KW-0641">Proline biosynthesis</keyword>
<dbReference type="GO" id="GO:0004735">
    <property type="term" value="F:pyrroline-5-carboxylate reductase activity"/>
    <property type="evidence" value="ECO:0007669"/>
    <property type="project" value="UniProtKB-UniRule"/>
</dbReference>
<dbReference type="NCBIfam" id="TIGR00112">
    <property type="entry name" value="proC"/>
    <property type="match status" value="1"/>
</dbReference>
<evidence type="ECO:0000256" key="6">
    <source>
        <dbReference type="PIRSR" id="PIRSR000193-1"/>
    </source>
</evidence>
<dbReference type="EMBL" id="CP028858">
    <property type="protein sequence ID" value="AWB26812.1"/>
    <property type="molecule type" value="Genomic_DNA"/>
</dbReference>
<evidence type="ECO:0000256" key="5">
    <source>
        <dbReference type="NCBIfam" id="TIGR00112"/>
    </source>
</evidence>
<dbReference type="UniPathway" id="UPA00098">
    <property type="reaction ID" value="UER00361"/>
</dbReference>
<dbReference type="PANTHER" id="PTHR11645">
    <property type="entry name" value="PYRROLINE-5-CARBOXYLATE REDUCTASE"/>
    <property type="match status" value="1"/>
</dbReference>
<protein>
    <recommendedName>
        <fullName evidence="4 5">Pyrroline-5-carboxylate reductase</fullName>
        <shortName evidence="4">P5C reductase</shortName>
        <shortName evidence="4">P5CR</shortName>
        <ecNumber evidence="4 5">1.5.1.2</ecNumber>
    </recommendedName>
    <alternativeName>
        <fullName evidence="4">PCA reductase</fullName>
    </alternativeName>
</protein>
<keyword evidence="4" id="KW-0028">Amino-acid biosynthesis</keyword>
<comment type="similarity">
    <text evidence="1 4">Belongs to the pyrroline-5-carboxylate reductase family.</text>
</comment>
<evidence type="ECO:0000256" key="2">
    <source>
        <dbReference type="ARBA" id="ARBA00022857"/>
    </source>
</evidence>
<dbReference type="Proteomes" id="UP000244727">
    <property type="component" value="Chromosome"/>
</dbReference>
<keyword evidence="4" id="KW-0963">Cytoplasm</keyword>
<dbReference type="GeneID" id="36511503"/>
<accession>A0A2R4WZ41</accession>
<comment type="pathway">
    <text evidence="4">Amino-acid biosynthesis; L-proline biosynthesis; L-proline from L-glutamate 5-semialdehyde: step 1/1.</text>
</comment>
<keyword evidence="2 4" id="KW-0521">NADP</keyword>
<dbReference type="KEGG" id="harc:HARCEL1_03310"/>
<feature type="domain" description="Pyrroline-5-carboxylate reductase dimerisation" evidence="8">
    <location>
        <begin position="145"/>
        <end position="249"/>
    </location>
</feature>
<dbReference type="AlphaFoldDB" id="A0A2R4WZ41"/>
<dbReference type="PANTHER" id="PTHR11645:SF0">
    <property type="entry name" value="PYRROLINE-5-CARBOXYLATE REDUCTASE 3"/>
    <property type="match status" value="1"/>
</dbReference>
<comment type="catalytic activity">
    <reaction evidence="4">
        <text>L-proline + NADP(+) = (S)-1-pyrroline-5-carboxylate + NADPH + 2 H(+)</text>
        <dbReference type="Rhea" id="RHEA:14109"/>
        <dbReference type="ChEBI" id="CHEBI:15378"/>
        <dbReference type="ChEBI" id="CHEBI:17388"/>
        <dbReference type="ChEBI" id="CHEBI:57783"/>
        <dbReference type="ChEBI" id="CHEBI:58349"/>
        <dbReference type="ChEBI" id="CHEBI:60039"/>
        <dbReference type="EC" id="1.5.1.2"/>
    </reaction>
</comment>
<comment type="function">
    <text evidence="4">Catalyzes the reduction of 1-pyrroline-5-carboxylate (PCA) to L-proline.</text>
</comment>
<dbReference type="HAMAP" id="MF_01925">
    <property type="entry name" value="P5C_reductase"/>
    <property type="match status" value="1"/>
</dbReference>
<evidence type="ECO:0000259" key="8">
    <source>
        <dbReference type="Pfam" id="PF14748"/>
    </source>
</evidence>
<keyword evidence="10" id="KW-1185">Reference proteome</keyword>
<sequence length="256" mass="26431">MNSVSVIGCGNMGSALIRGLADTEYTVTACDVDEAALEAVAGAADRTTADIDEAAAAPLVVLAVKPDVITTVLDALDLSADQTLCSVAAGVETDVLAARTDATVCRLMPNLAAEYGEMAAAMTPPGVDDARAVFASLGTVVELDEELMHLATAINGSGPAFVFYLIDAMQTAGVEGGMDPDDARALATQTFRGAAETIQRSDRRIEASIDAVCSPNGTTIEGMHVLWDGDCADQLQSAITAAEHRSKELAAEVDHE</sequence>
<dbReference type="InterPro" id="IPR008927">
    <property type="entry name" value="6-PGluconate_DH-like_C_sf"/>
</dbReference>
<dbReference type="Pfam" id="PF03807">
    <property type="entry name" value="F420_oxidored"/>
    <property type="match status" value="1"/>
</dbReference>
<evidence type="ECO:0000259" key="7">
    <source>
        <dbReference type="Pfam" id="PF03807"/>
    </source>
</evidence>
<dbReference type="InterPro" id="IPR028939">
    <property type="entry name" value="P5C_Rdtase_cat_N"/>
</dbReference>
<feature type="binding site" evidence="6">
    <location>
        <begin position="7"/>
        <end position="12"/>
    </location>
    <ligand>
        <name>NADP(+)</name>
        <dbReference type="ChEBI" id="CHEBI:58349"/>
    </ligand>
</feature>
<dbReference type="InterPro" id="IPR036291">
    <property type="entry name" value="NAD(P)-bd_dom_sf"/>
</dbReference>
<gene>
    <name evidence="4 9" type="primary">proC</name>
    <name evidence="9" type="ORF">HARCEL1_03310</name>
</gene>
<feature type="binding site" evidence="6">
    <location>
        <begin position="63"/>
        <end position="66"/>
    </location>
    <ligand>
        <name>NADP(+)</name>
        <dbReference type="ChEBI" id="CHEBI:58349"/>
    </ligand>
</feature>
<dbReference type="InterPro" id="IPR029036">
    <property type="entry name" value="P5CR_dimer"/>
</dbReference>
<organism evidence="9 10">
    <name type="scientific">Halococcoides cellulosivorans</name>
    <dbReference type="NCBI Taxonomy" id="1679096"/>
    <lineage>
        <taxon>Archaea</taxon>
        <taxon>Methanobacteriati</taxon>
        <taxon>Methanobacteriota</taxon>
        <taxon>Stenosarchaea group</taxon>
        <taxon>Halobacteria</taxon>
        <taxon>Halobacteriales</taxon>
        <taxon>Haloarculaceae</taxon>
        <taxon>Halococcoides</taxon>
    </lineage>
</organism>
<evidence type="ECO:0000313" key="9">
    <source>
        <dbReference type="EMBL" id="AWB26812.1"/>
    </source>
</evidence>
<dbReference type="Gene3D" id="3.40.50.720">
    <property type="entry name" value="NAD(P)-binding Rossmann-like Domain"/>
    <property type="match status" value="1"/>
</dbReference>
<dbReference type="PIRSF" id="PIRSF000193">
    <property type="entry name" value="Pyrrol-5-carb_rd"/>
    <property type="match status" value="1"/>
</dbReference>
<keyword evidence="3 4" id="KW-0560">Oxidoreductase</keyword>
<comment type="subcellular location">
    <subcellularLocation>
        <location evidence="4">Cytoplasm</location>
    </subcellularLocation>
</comment>
<dbReference type="GO" id="GO:0055129">
    <property type="term" value="P:L-proline biosynthetic process"/>
    <property type="evidence" value="ECO:0007669"/>
    <property type="project" value="UniProtKB-UniRule"/>
</dbReference>
<dbReference type="FunFam" id="1.10.3730.10:FF:000001">
    <property type="entry name" value="Pyrroline-5-carboxylate reductase"/>
    <property type="match status" value="1"/>
</dbReference>
<evidence type="ECO:0000256" key="3">
    <source>
        <dbReference type="ARBA" id="ARBA00023002"/>
    </source>
</evidence>
<dbReference type="GO" id="GO:0005737">
    <property type="term" value="C:cytoplasm"/>
    <property type="evidence" value="ECO:0007669"/>
    <property type="project" value="UniProtKB-SubCell"/>
</dbReference>
<dbReference type="Gene3D" id="1.10.3730.10">
    <property type="entry name" value="ProC C-terminal domain-like"/>
    <property type="match status" value="1"/>
</dbReference>
<comment type="catalytic activity">
    <reaction evidence="4">
        <text>L-proline + NAD(+) = (S)-1-pyrroline-5-carboxylate + NADH + 2 H(+)</text>
        <dbReference type="Rhea" id="RHEA:14105"/>
        <dbReference type="ChEBI" id="CHEBI:15378"/>
        <dbReference type="ChEBI" id="CHEBI:17388"/>
        <dbReference type="ChEBI" id="CHEBI:57540"/>
        <dbReference type="ChEBI" id="CHEBI:57945"/>
        <dbReference type="ChEBI" id="CHEBI:60039"/>
        <dbReference type="EC" id="1.5.1.2"/>
    </reaction>
</comment>
<dbReference type="EC" id="1.5.1.2" evidence="4 5"/>